<accession>A0ABS5AH36</accession>
<keyword evidence="2" id="KW-1185">Reference proteome</keyword>
<proteinExistence type="predicted"/>
<protein>
    <submittedName>
        <fullName evidence="1">Uncharacterized protein</fullName>
    </submittedName>
</protein>
<sequence length="501" mass="54307">MSTRQDTRKVLFVVHTVASANRLLDLVPLFDSDLRVELLFTCPEVSVVSDGVAETFEALGVRAISWPEALERKFDLAVTANHRGELRRLAAQLMIVSHGVGYTKKSARKSEIGNRKSEIGLSASAYGLSRDWLLHEDEVIPDALVLTHAEQHTRLAREVPEALPTATVAGDPCLDRLRASTFLRDRYRRHLGVGPDQRLLVISSTWNGSSVFGSWPALFRQVMAELDESWLVAGIVHPHVWHGHGTHQLRLWLADCLRSGLLLVPPLEGWGAALVAADLVVGDHGAVTTYGAALGHPVALAAFPDHEVVPGTCVDVLGRTAPRLDPRRPLRPQLESVLATPPDLRAVADLVASHPDEAAARHRTLAYGLLGLPEPDSPALVPVLSPDFQPLTATTRAWLHTPHGRYGADVQRGRSLDAPALADPILVAHVRHPDRTTRLTAEVLLGDRDELSFDALPSCLVFVHGNEIRHQDGREWTVAGDPVAAAVALVRDGISPAAGPA</sequence>
<evidence type="ECO:0000313" key="2">
    <source>
        <dbReference type="Proteomes" id="UP001519363"/>
    </source>
</evidence>
<organism evidence="1 2">
    <name type="scientific">Crossiella equi</name>
    <dbReference type="NCBI Taxonomy" id="130796"/>
    <lineage>
        <taxon>Bacteria</taxon>
        <taxon>Bacillati</taxon>
        <taxon>Actinomycetota</taxon>
        <taxon>Actinomycetes</taxon>
        <taxon>Pseudonocardiales</taxon>
        <taxon>Pseudonocardiaceae</taxon>
        <taxon>Crossiella</taxon>
    </lineage>
</organism>
<dbReference type="Proteomes" id="UP001519363">
    <property type="component" value="Unassembled WGS sequence"/>
</dbReference>
<gene>
    <name evidence="1" type="ORF">JOF53_004762</name>
</gene>
<name>A0ABS5AH36_9PSEU</name>
<dbReference type="RefSeq" id="WP_086780512.1">
    <property type="nucleotide sequence ID" value="NZ_JAGIOO010000001.1"/>
</dbReference>
<dbReference type="EMBL" id="JAGIOO010000001">
    <property type="protein sequence ID" value="MBP2475890.1"/>
    <property type="molecule type" value="Genomic_DNA"/>
</dbReference>
<evidence type="ECO:0000313" key="1">
    <source>
        <dbReference type="EMBL" id="MBP2475890.1"/>
    </source>
</evidence>
<comment type="caution">
    <text evidence="1">The sequence shown here is derived from an EMBL/GenBank/DDBJ whole genome shotgun (WGS) entry which is preliminary data.</text>
</comment>
<reference evidence="1 2" key="1">
    <citation type="submission" date="2021-03" db="EMBL/GenBank/DDBJ databases">
        <title>Sequencing the genomes of 1000 actinobacteria strains.</title>
        <authorList>
            <person name="Klenk H.-P."/>
        </authorList>
    </citation>
    <scope>NUCLEOTIDE SEQUENCE [LARGE SCALE GENOMIC DNA]</scope>
    <source>
        <strain evidence="1 2">DSM 44580</strain>
    </source>
</reference>